<evidence type="ECO:0000313" key="4">
    <source>
        <dbReference type="Proteomes" id="UP000249782"/>
    </source>
</evidence>
<evidence type="ECO:0000259" key="2">
    <source>
        <dbReference type="PROSITE" id="PS51462"/>
    </source>
</evidence>
<organism evidence="3 4">
    <name type="scientific">Methanothermobacter tenebrarum</name>
    <dbReference type="NCBI Taxonomy" id="680118"/>
    <lineage>
        <taxon>Archaea</taxon>
        <taxon>Methanobacteriati</taxon>
        <taxon>Methanobacteriota</taxon>
        <taxon>Methanomada group</taxon>
        <taxon>Methanobacteria</taxon>
        <taxon>Methanobacteriales</taxon>
        <taxon>Methanobacteriaceae</taxon>
        <taxon>Methanothermobacter</taxon>
    </lineage>
</organism>
<dbReference type="PROSITE" id="PS00893">
    <property type="entry name" value="NUDIX_BOX"/>
    <property type="match status" value="1"/>
</dbReference>
<dbReference type="InterPro" id="IPR020476">
    <property type="entry name" value="Nudix_hydrolase"/>
</dbReference>
<dbReference type="Gene3D" id="3.90.79.10">
    <property type="entry name" value="Nucleoside Triphosphate Pyrophosphohydrolase"/>
    <property type="match status" value="1"/>
</dbReference>
<dbReference type="CDD" id="cd18873">
    <property type="entry name" value="NUDIX_NadM_like"/>
    <property type="match status" value="1"/>
</dbReference>
<dbReference type="Proteomes" id="UP000249782">
    <property type="component" value="Unassembled WGS sequence"/>
</dbReference>
<keyword evidence="4" id="KW-1185">Reference proteome</keyword>
<comment type="caution">
    <text evidence="3">The sequence shown here is derived from an EMBL/GenBank/DDBJ whole genome shotgun (WGS) entry which is preliminary data.</text>
</comment>
<dbReference type="EMBL" id="QLOE01000002">
    <property type="protein sequence ID" value="RAO79711.1"/>
    <property type="molecule type" value="Genomic_DNA"/>
</dbReference>
<evidence type="ECO:0000256" key="1">
    <source>
        <dbReference type="ARBA" id="ARBA00022801"/>
    </source>
</evidence>
<dbReference type="Pfam" id="PF00293">
    <property type="entry name" value="NUDIX"/>
    <property type="match status" value="1"/>
</dbReference>
<evidence type="ECO:0000313" key="3">
    <source>
        <dbReference type="EMBL" id="RAO79711.1"/>
    </source>
</evidence>
<gene>
    <name evidence="3" type="ORF">DPC56_02575</name>
</gene>
<dbReference type="GO" id="GO:0016787">
    <property type="term" value="F:hydrolase activity"/>
    <property type="evidence" value="ECO:0007669"/>
    <property type="project" value="UniProtKB-KW"/>
</dbReference>
<dbReference type="PANTHER" id="PTHR43736">
    <property type="entry name" value="ADP-RIBOSE PYROPHOSPHATASE"/>
    <property type="match status" value="1"/>
</dbReference>
<dbReference type="PROSITE" id="PS51462">
    <property type="entry name" value="NUDIX"/>
    <property type="match status" value="1"/>
</dbReference>
<sequence>MEIYKNPLLTVDIVIICPDDNIILIKRKKNPYKGFWAIPGGFVEYGEKVEEAALREAYEETGLKVELDHLLGVYSDPDRDPRGHVISICFIAHQIGGKLKADTDASEVSKFKWEELKKIKLAFDHAIILRDAYNFIKNYKK</sequence>
<dbReference type="SUPFAM" id="SSF55811">
    <property type="entry name" value="Nudix"/>
    <property type="match status" value="1"/>
</dbReference>
<reference evidence="3 4" key="1">
    <citation type="submission" date="2018-06" db="EMBL/GenBank/DDBJ databases">
        <title>Draft genome sequence of hyperthermophilic methanogen Methanothermobacter tenebrarum sp. MCM-B 1447.</title>
        <authorList>
            <person name="Pore S.D."/>
            <person name="Dagar S."/>
            <person name="Dhakephalkar P.K."/>
        </authorList>
    </citation>
    <scope>NUCLEOTIDE SEQUENCE [LARGE SCALE GENOMIC DNA]</scope>
    <source>
        <strain evidence="3 4">MCM B 1447</strain>
    </source>
</reference>
<dbReference type="InterPro" id="IPR020084">
    <property type="entry name" value="NUDIX_hydrolase_CS"/>
</dbReference>
<dbReference type="RefSeq" id="WP_112093540.1">
    <property type="nucleotide sequence ID" value="NZ_QLOE01000002.1"/>
</dbReference>
<protein>
    <submittedName>
        <fullName evidence="3">NUDIX hydrolase</fullName>
    </submittedName>
</protein>
<dbReference type="InterPro" id="IPR015797">
    <property type="entry name" value="NUDIX_hydrolase-like_dom_sf"/>
</dbReference>
<dbReference type="PANTHER" id="PTHR43736:SF1">
    <property type="entry name" value="DIHYDRONEOPTERIN TRIPHOSPHATE DIPHOSPHATASE"/>
    <property type="match status" value="1"/>
</dbReference>
<dbReference type="InterPro" id="IPR000086">
    <property type="entry name" value="NUDIX_hydrolase_dom"/>
</dbReference>
<proteinExistence type="predicted"/>
<dbReference type="OrthoDB" id="40462at2157"/>
<dbReference type="AlphaFoldDB" id="A0A328PEL9"/>
<dbReference type="PRINTS" id="PR00502">
    <property type="entry name" value="NUDIXFAMILY"/>
</dbReference>
<keyword evidence="1 3" id="KW-0378">Hydrolase</keyword>
<feature type="domain" description="Nudix hydrolase" evidence="2">
    <location>
        <begin position="6"/>
        <end position="137"/>
    </location>
</feature>
<name>A0A328PEL9_9EURY</name>
<accession>A0A328PEL9</accession>